<feature type="compositionally biased region" description="Basic and acidic residues" evidence="12">
    <location>
        <begin position="1"/>
        <end position="13"/>
    </location>
</feature>
<keyword evidence="5" id="KW-0813">Transport</keyword>
<dbReference type="GO" id="GO:0034045">
    <property type="term" value="C:phagophore assembly site membrane"/>
    <property type="evidence" value="ECO:0007669"/>
    <property type="project" value="UniProtKB-SubCell"/>
</dbReference>
<evidence type="ECO:0000256" key="7">
    <source>
        <dbReference type="ARBA" id="ARBA00023006"/>
    </source>
</evidence>
<dbReference type="PANTHER" id="PTHR13190">
    <property type="entry name" value="AUTOPHAGY-RELATED 2, ISOFORM A"/>
    <property type="match status" value="1"/>
</dbReference>
<evidence type="ECO:0000256" key="9">
    <source>
        <dbReference type="ARBA" id="ARBA00023136"/>
    </source>
</evidence>
<dbReference type="GO" id="GO:0034727">
    <property type="term" value="P:piecemeal microautophagy of the nucleus"/>
    <property type="evidence" value="ECO:0007669"/>
    <property type="project" value="TreeGrafter"/>
</dbReference>
<dbReference type="GO" id="GO:0005789">
    <property type="term" value="C:endoplasmic reticulum membrane"/>
    <property type="evidence" value="ECO:0007669"/>
    <property type="project" value="UniProtKB-SubCell"/>
</dbReference>
<reference evidence="13" key="2">
    <citation type="submission" date="2017-10" db="EMBL/GenBank/DDBJ databases">
        <title>Ladona fulva Genome sequencing and assembly.</title>
        <authorList>
            <person name="Murali S."/>
            <person name="Richards S."/>
            <person name="Bandaranaike D."/>
            <person name="Bellair M."/>
            <person name="Blankenburg K."/>
            <person name="Chao H."/>
            <person name="Dinh H."/>
            <person name="Doddapaneni H."/>
            <person name="Dugan-Rocha S."/>
            <person name="Elkadiri S."/>
            <person name="Gnanaolivu R."/>
            <person name="Hernandez B."/>
            <person name="Skinner E."/>
            <person name="Javaid M."/>
            <person name="Lee S."/>
            <person name="Li M."/>
            <person name="Ming W."/>
            <person name="Munidasa M."/>
            <person name="Muniz J."/>
            <person name="Nguyen L."/>
            <person name="Hughes D."/>
            <person name="Osuji N."/>
            <person name="Pu L.-L."/>
            <person name="Puazo M."/>
            <person name="Qu C."/>
            <person name="Quiroz J."/>
            <person name="Raj R."/>
            <person name="Weissenberger G."/>
            <person name="Xin Y."/>
            <person name="Zou X."/>
            <person name="Han Y."/>
            <person name="Worley K."/>
            <person name="Muzny D."/>
            <person name="Gibbs R."/>
        </authorList>
    </citation>
    <scope>NUCLEOTIDE SEQUENCE</scope>
    <source>
        <strain evidence="13">Sampled in the wild</strain>
    </source>
</reference>
<dbReference type="OrthoDB" id="18982at2759"/>
<comment type="similarity">
    <text evidence="3">Belongs to the ATG2 family.</text>
</comment>
<name>A0A8K0KJB6_LADFU</name>
<evidence type="ECO:0000256" key="3">
    <source>
        <dbReference type="ARBA" id="ARBA00009714"/>
    </source>
</evidence>
<comment type="subcellular location">
    <subcellularLocation>
        <location evidence="1">Endoplasmic reticulum membrane</location>
        <topology evidence="1">Peripheral membrane protein</topology>
    </subcellularLocation>
    <subcellularLocation>
        <location evidence="2">Preautophagosomal structure membrane</location>
        <topology evidence="2">Peripheral membrane protein</topology>
    </subcellularLocation>
</comment>
<feature type="region of interest" description="Disordered" evidence="12">
    <location>
        <begin position="1"/>
        <end position="29"/>
    </location>
</feature>
<comment type="catalytic activity">
    <reaction evidence="11">
        <text>a 1,2-diacyl-sn-glycero-3-phosphoethanolamine(in) = a 1,2-diacyl-sn-glycero-3-phosphoethanolamine(out)</text>
        <dbReference type="Rhea" id="RHEA:38895"/>
        <dbReference type="ChEBI" id="CHEBI:64612"/>
    </reaction>
</comment>
<organism evidence="13 14">
    <name type="scientific">Ladona fulva</name>
    <name type="common">Scarce chaser dragonfly</name>
    <name type="synonym">Libellula fulva</name>
    <dbReference type="NCBI Taxonomy" id="123851"/>
    <lineage>
        <taxon>Eukaryota</taxon>
        <taxon>Metazoa</taxon>
        <taxon>Ecdysozoa</taxon>
        <taxon>Arthropoda</taxon>
        <taxon>Hexapoda</taxon>
        <taxon>Insecta</taxon>
        <taxon>Pterygota</taxon>
        <taxon>Palaeoptera</taxon>
        <taxon>Odonata</taxon>
        <taxon>Epiprocta</taxon>
        <taxon>Anisoptera</taxon>
        <taxon>Libelluloidea</taxon>
        <taxon>Libellulidae</taxon>
        <taxon>Ladona</taxon>
    </lineage>
</organism>
<reference evidence="13" key="1">
    <citation type="submission" date="2013-04" db="EMBL/GenBank/DDBJ databases">
        <authorList>
            <person name="Qu J."/>
            <person name="Murali S.C."/>
            <person name="Bandaranaike D."/>
            <person name="Bellair M."/>
            <person name="Blankenburg K."/>
            <person name="Chao H."/>
            <person name="Dinh H."/>
            <person name="Doddapaneni H."/>
            <person name="Downs B."/>
            <person name="Dugan-Rocha S."/>
            <person name="Elkadiri S."/>
            <person name="Gnanaolivu R.D."/>
            <person name="Hernandez B."/>
            <person name="Javaid M."/>
            <person name="Jayaseelan J.C."/>
            <person name="Lee S."/>
            <person name="Li M."/>
            <person name="Ming W."/>
            <person name="Munidasa M."/>
            <person name="Muniz J."/>
            <person name="Nguyen L."/>
            <person name="Ongeri F."/>
            <person name="Osuji N."/>
            <person name="Pu L.-L."/>
            <person name="Puazo M."/>
            <person name="Qu C."/>
            <person name="Quiroz J."/>
            <person name="Raj R."/>
            <person name="Weissenberger G."/>
            <person name="Xin Y."/>
            <person name="Zou X."/>
            <person name="Han Y."/>
            <person name="Richards S."/>
            <person name="Worley K."/>
            <person name="Muzny D."/>
            <person name="Gibbs R."/>
        </authorList>
    </citation>
    <scope>NUCLEOTIDE SEQUENCE</scope>
    <source>
        <strain evidence="13">Sampled in the wild</strain>
    </source>
</reference>
<dbReference type="GO" id="GO:0006869">
    <property type="term" value="P:lipid transport"/>
    <property type="evidence" value="ECO:0007669"/>
    <property type="project" value="UniProtKB-KW"/>
</dbReference>
<evidence type="ECO:0000256" key="6">
    <source>
        <dbReference type="ARBA" id="ARBA00022824"/>
    </source>
</evidence>
<feature type="region of interest" description="Disordered" evidence="12">
    <location>
        <begin position="127"/>
        <end position="151"/>
    </location>
</feature>
<keyword evidence="8" id="KW-0445">Lipid transport</keyword>
<evidence type="ECO:0000256" key="5">
    <source>
        <dbReference type="ARBA" id="ARBA00022448"/>
    </source>
</evidence>
<comment type="catalytic activity">
    <reaction evidence="10">
        <text>a 1,2-diacyl-sn-glycero-3-phospho-L-serine(in) = a 1,2-diacyl-sn-glycero-3-phospho-L-serine(out)</text>
        <dbReference type="Rhea" id="RHEA:38663"/>
        <dbReference type="ChEBI" id="CHEBI:57262"/>
    </reaction>
</comment>
<feature type="non-terminal residue" evidence="13">
    <location>
        <position position="151"/>
    </location>
</feature>
<keyword evidence="6" id="KW-0256">Endoplasmic reticulum</keyword>
<dbReference type="GO" id="GO:0043495">
    <property type="term" value="F:protein-membrane adaptor activity"/>
    <property type="evidence" value="ECO:0007669"/>
    <property type="project" value="TreeGrafter"/>
</dbReference>
<evidence type="ECO:0000313" key="14">
    <source>
        <dbReference type="Proteomes" id="UP000792457"/>
    </source>
</evidence>
<dbReference type="InterPro" id="IPR026849">
    <property type="entry name" value="ATG2"/>
</dbReference>
<evidence type="ECO:0000256" key="1">
    <source>
        <dbReference type="ARBA" id="ARBA00004406"/>
    </source>
</evidence>
<evidence type="ECO:0000313" key="13">
    <source>
        <dbReference type="EMBL" id="KAG8235900.1"/>
    </source>
</evidence>
<sequence>MLKAEACSKEENQRVPMYVGGPESSSLDAEYDGMDVAASQCMDDDDDEEFCILEDDPGTGIPSRTGEPEVRMLAREPIRIVDNHFYIPAGKADLLRAPAHYPAPILRYVLREMTLVWHLYGGRDFGLPEDNSSPKPRHMSHGAEERTLSME</sequence>
<evidence type="ECO:0000256" key="11">
    <source>
        <dbReference type="ARBA" id="ARBA00024615"/>
    </source>
</evidence>
<evidence type="ECO:0000256" key="4">
    <source>
        <dbReference type="ARBA" id="ARBA00018070"/>
    </source>
</evidence>
<comment type="caution">
    <text evidence="13">The sequence shown here is derived from an EMBL/GenBank/DDBJ whole genome shotgun (WGS) entry which is preliminary data.</text>
</comment>
<protein>
    <recommendedName>
        <fullName evidence="4">Autophagy-related protein 2</fullName>
    </recommendedName>
</protein>
<dbReference type="GO" id="GO:0000422">
    <property type="term" value="P:autophagy of mitochondrion"/>
    <property type="evidence" value="ECO:0007669"/>
    <property type="project" value="TreeGrafter"/>
</dbReference>
<proteinExistence type="inferred from homology"/>
<accession>A0A8K0KJB6</accession>
<feature type="compositionally biased region" description="Basic and acidic residues" evidence="12">
    <location>
        <begin position="141"/>
        <end position="151"/>
    </location>
</feature>
<evidence type="ECO:0000256" key="10">
    <source>
        <dbReference type="ARBA" id="ARBA00024479"/>
    </source>
</evidence>
<dbReference type="PANTHER" id="PTHR13190:SF1">
    <property type="entry name" value="AUTOPHAGY-RELATED 2, ISOFORM A"/>
    <property type="match status" value="1"/>
</dbReference>
<keyword evidence="9" id="KW-0472">Membrane</keyword>
<keyword evidence="14" id="KW-1185">Reference proteome</keyword>
<keyword evidence="7" id="KW-0072">Autophagy</keyword>
<gene>
    <name evidence="13" type="ORF">J437_LFUL010130</name>
</gene>
<evidence type="ECO:0000256" key="2">
    <source>
        <dbReference type="ARBA" id="ARBA00004623"/>
    </source>
</evidence>
<dbReference type="AlphaFoldDB" id="A0A8K0KJB6"/>
<dbReference type="GO" id="GO:0061723">
    <property type="term" value="P:glycophagy"/>
    <property type="evidence" value="ECO:0007669"/>
    <property type="project" value="TreeGrafter"/>
</dbReference>
<dbReference type="GO" id="GO:0032266">
    <property type="term" value="F:phosphatidylinositol-3-phosphate binding"/>
    <property type="evidence" value="ECO:0007669"/>
    <property type="project" value="TreeGrafter"/>
</dbReference>
<dbReference type="GO" id="GO:0061908">
    <property type="term" value="C:phagophore"/>
    <property type="evidence" value="ECO:0007669"/>
    <property type="project" value="TreeGrafter"/>
</dbReference>
<evidence type="ECO:0000256" key="12">
    <source>
        <dbReference type="SAM" id="MobiDB-lite"/>
    </source>
</evidence>
<dbReference type="Proteomes" id="UP000792457">
    <property type="component" value="Unassembled WGS sequence"/>
</dbReference>
<dbReference type="EMBL" id="KZ308964">
    <property type="protein sequence ID" value="KAG8235900.1"/>
    <property type="molecule type" value="Genomic_DNA"/>
</dbReference>
<dbReference type="GO" id="GO:0061709">
    <property type="term" value="P:reticulophagy"/>
    <property type="evidence" value="ECO:0007669"/>
    <property type="project" value="TreeGrafter"/>
</dbReference>
<evidence type="ECO:0000256" key="8">
    <source>
        <dbReference type="ARBA" id="ARBA00023055"/>
    </source>
</evidence>
<dbReference type="GO" id="GO:0000045">
    <property type="term" value="P:autophagosome assembly"/>
    <property type="evidence" value="ECO:0007669"/>
    <property type="project" value="TreeGrafter"/>
</dbReference>